<dbReference type="EMBL" id="MN740474">
    <property type="protein sequence ID" value="QHU28820.1"/>
    <property type="molecule type" value="Genomic_DNA"/>
</dbReference>
<name>A0A6C0LEK7_9ZZZZ</name>
<proteinExistence type="predicted"/>
<dbReference type="AlphaFoldDB" id="A0A6C0LEK7"/>
<evidence type="ECO:0000313" key="1">
    <source>
        <dbReference type="EMBL" id="QHU28820.1"/>
    </source>
</evidence>
<organism evidence="1">
    <name type="scientific">viral metagenome</name>
    <dbReference type="NCBI Taxonomy" id="1070528"/>
    <lineage>
        <taxon>unclassified sequences</taxon>
        <taxon>metagenomes</taxon>
        <taxon>organismal metagenomes</taxon>
    </lineage>
</organism>
<accession>A0A6C0LEK7</accession>
<reference evidence="1" key="1">
    <citation type="journal article" date="2020" name="Nature">
        <title>Giant virus diversity and host interactions through global metagenomics.</title>
        <authorList>
            <person name="Schulz F."/>
            <person name="Roux S."/>
            <person name="Paez-Espino D."/>
            <person name="Jungbluth S."/>
            <person name="Walsh D.A."/>
            <person name="Denef V.J."/>
            <person name="McMahon K.D."/>
            <person name="Konstantinidis K.T."/>
            <person name="Eloe-Fadrosh E.A."/>
            <person name="Kyrpides N.C."/>
            <person name="Woyke T."/>
        </authorList>
    </citation>
    <scope>NUCLEOTIDE SEQUENCE</scope>
    <source>
        <strain evidence="1">GVMAG-M-3300027791-30</strain>
    </source>
</reference>
<sequence length="217" mass="24845">MSRYKLNKMGKVRGNTVFNYDKSALTYGDYWLPPYGAIQNRNLNFPNARLNQQTIPLISVKNIINPRIPDPKNSFGKIWYPTMFIDSNYNPESGGYINANGPIGPYFAQGLGNYPRTMFKEVNFGKKKVKIPSPRRKVKVPKSQKKSKVVYCLPKEQKFPVNTKKKCSAALSYARYSTDPCKIARCVQRNCKKYPTVGSHSTLIEECKKKKKRSSKK</sequence>
<protein>
    <submittedName>
        <fullName evidence="1">Uncharacterized protein</fullName>
    </submittedName>
</protein>